<keyword evidence="3" id="KW-1185">Reference proteome</keyword>
<feature type="chain" id="PRO_5022775645" evidence="1">
    <location>
        <begin position="24"/>
        <end position="602"/>
    </location>
</feature>
<dbReference type="PANTHER" id="PTHR36578:SF1">
    <property type="entry name" value="APPLE DOMAIN-CONTAINING PROTEIN"/>
    <property type="match status" value="1"/>
</dbReference>
<organism evidence="2 3">
    <name type="scientific">Pseudozyma flocculosa</name>
    <dbReference type="NCBI Taxonomy" id="84751"/>
    <lineage>
        <taxon>Eukaryota</taxon>
        <taxon>Fungi</taxon>
        <taxon>Dikarya</taxon>
        <taxon>Basidiomycota</taxon>
        <taxon>Ustilaginomycotina</taxon>
        <taxon>Ustilaginomycetes</taxon>
        <taxon>Ustilaginales</taxon>
        <taxon>Ustilaginaceae</taxon>
        <taxon>Pseudozyma</taxon>
    </lineage>
</organism>
<sequence>MPKFLRLLAVLLPLATAAGRVSASPLPAFDLDAIAELPSPTSISPDIASSVIDVATAIQAVLATATPAAAIKDDLLAGAADAVDAAQSLAAPPPVPTLPPLPSLRRRADPKALYPSLPSGNYLDTSLWPAGNFTTETFQSFAPYASAAAGAAAAGYTKAYTGLRSMRGDMPGVLRISTYATYDAAALGAKCDAMANCAGFGIWYERTPSVAPTPANPNPQPAVWVKVLFYAYPLSPAEATNDGQWSQRFWRSHAGVAFFNRDRLALKSVPGFSGPTILAGKIDVGDAETADNGGVSPLMVTGDPINGIPDPTVCKTLCEGYTASSDYVADVKSSCNMFNIFLLATNGQATGYQCQYYSRSYGADKATYTGGTDSRGRKVSIIGSWSYAADPQLVPYVRKETPPPPPPTPPAATELRDCGRKRIDKTAGPCAQTQDWAVDFSDDDDTTGYMEKWEYDPRPHPTGAWEAGTFNGWITINGPAFGGCEQVAGTFDAGIDRSYPPPPLDGAPHVLSCRAGTYLLSAGSYSYRPVGFSADLLSADFLQDGRIRAWTHDGDVSVFDVRRGRDVAFPSDWRRVYGFQLLTDMTFTNFKNRRYFNDWSAE</sequence>
<keyword evidence="1" id="KW-0732">Signal</keyword>
<dbReference type="OrthoDB" id="271448at2759"/>
<dbReference type="Proteomes" id="UP000323386">
    <property type="component" value="Unassembled WGS sequence"/>
</dbReference>
<evidence type="ECO:0000313" key="3">
    <source>
        <dbReference type="Proteomes" id="UP000323386"/>
    </source>
</evidence>
<proteinExistence type="predicted"/>
<dbReference type="PANTHER" id="PTHR36578">
    <property type="entry name" value="CHROMOSOME 15, WHOLE GENOME SHOTGUN SEQUENCE"/>
    <property type="match status" value="1"/>
</dbReference>
<feature type="signal peptide" evidence="1">
    <location>
        <begin position="1"/>
        <end position="23"/>
    </location>
</feature>
<name>A0A5C3F231_9BASI</name>
<protein>
    <submittedName>
        <fullName evidence="2">Uncharacterized protein</fullName>
    </submittedName>
</protein>
<reference evidence="2 3" key="1">
    <citation type="submission" date="2018-03" db="EMBL/GenBank/DDBJ databases">
        <authorList>
            <person name="Guldener U."/>
        </authorList>
    </citation>
    <scope>NUCLEOTIDE SEQUENCE [LARGE SCALE GENOMIC DNA]</scope>
    <source>
        <strain evidence="2 3">DAOM196992</strain>
    </source>
</reference>
<dbReference type="EMBL" id="OOIP01000006">
    <property type="protein sequence ID" value="SPO37351.1"/>
    <property type="molecule type" value="Genomic_DNA"/>
</dbReference>
<evidence type="ECO:0000256" key="1">
    <source>
        <dbReference type="SAM" id="SignalP"/>
    </source>
</evidence>
<gene>
    <name evidence="2" type="ORF">PSFLO_02824</name>
</gene>
<accession>A0A5C3F231</accession>
<evidence type="ECO:0000313" key="2">
    <source>
        <dbReference type="EMBL" id="SPO37351.1"/>
    </source>
</evidence>
<dbReference type="AlphaFoldDB" id="A0A5C3F231"/>